<evidence type="ECO:0000313" key="2">
    <source>
        <dbReference type="EMBL" id="KAJ7742528.1"/>
    </source>
</evidence>
<feature type="compositionally biased region" description="Polar residues" evidence="1">
    <location>
        <begin position="171"/>
        <end position="181"/>
    </location>
</feature>
<dbReference type="EMBL" id="JARKIB010000016">
    <property type="protein sequence ID" value="KAJ7770443.1"/>
    <property type="molecule type" value="Genomic_DNA"/>
</dbReference>
<dbReference type="EMBL" id="JARKIB010000002">
    <property type="protein sequence ID" value="KAJ7784766.1"/>
    <property type="molecule type" value="Genomic_DNA"/>
</dbReference>
<organism evidence="3 5">
    <name type="scientific">Mycena metata</name>
    <dbReference type="NCBI Taxonomy" id="1033252"/>
    <lineage>
        <taxon>Eukaryota</taxon>
        <taxon>Fungi</taxon>
        <taxon>Dikarya</taxon>
        <taxon>Basidiomycota</taxon>
        <taxon>Agaricomycotina</taxon>
        <taxon>Agaricomycetes</taxon>
        <taxon>Agaricomycetidae</taxon>
        <taxon>Agaricales</taxon>
        <taxon>Marasmiineae</taxon>
        <taxon>Mycenaceae</taxon>
        <taxon>Mycena</taxon>
    </lineage>
</organism>
<comment type="caution">
    <text evidence="3">The sequence shown here is derived from an EMBL/GenBank/DDBJ whole genome shotgun (WGS) entry which is preliminary data.</text>
</comment>
<evidence type="ECO:0000313" key="5">
    <source>
        <dbReference type="Proteomes" id="UP001215598"/>
    </source>
</evidence>
<keyword evidence="5" id="KW-1185">Reference proteome</keyword>
<reference evidence="3" key="1">
    <citation type="submission" date="2023-03" db="EMBL/GenBank/DDBJ databases">
        <title>Massive genome expansion in bonnet fungi (Mycena s.s.) driven by repeated elements and novel gene families across ecological guilds.</title>
        <authorList>
            <consortium name="Lawrence Berkeley National Laboratory"/>
            <person name="Harder C.B."/>
            <person name="Miyauchi S."/>
            <person name="Viragh M."/>
            <person name="Kuo A."/>
            <person name="Thoen E."/>
            <person name="Andreopoulos B."/>
            <person name="Lu D."/>
            <person name="Skrede I."/>
            <person name="Drula E."/>
            <person name="Henrissat B."/>
            <person name="Morin E."/>
            <person name="Kohler A."/>
            <person name="Barry K."/>
            <person name="LaButti K."/>
            <person name="Morin E."/>
            <person name="Salamov A."/>
            <person name="Lipzen A."/>
            <person name="Mereny Z."/>
            <person name="Hegedus B."/>
            <person name="Baldrian P."/>
            <person name="Stursova M."/>
            <person name="Weitz H."/>
            <person name="Taylor A."/>
            <person name="Grigoriev I.V."/>
            <person name="Nagy L.G."/>
            <person name="Martin F."/>
            <person name="Kauserud H."/>
        </authorList>
    </citation>
    <scope>NUCLEOTIDE SEQUENCE</scope>
    <source>
        <strain evidence="3">CBHHK182m</strain>
    </source>
</reference>
<evidence type="ECO:0000313" key="4">
    <source>
        <dbReference type="EMBL" id="KAJ7784766.1"/>
    </source>
</evidence>
<accession>A0AAD7JU68</accession>
<name>A0AAD7JU68_9AGAR</name>
<protein>
    <submittedName>
        <fullName evidence="3">Uncharacterized protein</fullName>
    </submittedName>
</protein>
<proteinExistence type="predicted"/>
<evidence type="ECO:0000313" key="3">
    <source>
        <dbReference type="EMBL" id="KAJ7770443.1"/>
    </source>
</evidence>
<feature type="region of interest" description="Disordered" evidence="1">
    <location>
        <begin position="171"/>
        <end position="202"/>
    </location>
</feature>
<sequence length="284" mass="31377">MGVSRVVASRRRGAYFLFQVLTRCRVAVCSPSISFFMFTPLSSLIFSLLHPHILSSHGRSHFGRTHCPHPPPRPISTPSWPILGYLFNLPLTHCQQILSGSNHVAEARAVVNQFRAKCMRTSHLSLNSPPPNDTHCASLLVTHEGVPVRAKPPSTSDPQCYSLTLTATSSNFPPSSTQTHAASAFKPNAEPTHGTNKRKLDSTQQQDRFILSIFVWFHLEGALFKLNVAAFPAVISSRSAKFTLQDLKHSKASPASRQKSIRRLNLNSACSRSCKVSFNFNFAT</sequence>
<dbReference type="EMBL" id="JARKIB010000094">
    <property type="protein sequence ID" value="KAJ7742528.1"/>
    <property type="molecule type" value="Genomic_DNA"/>
</dbReference>
<dbReference type="AlphaFoldDB" id="A0AAD7JU68"/>
<dbReference type="Proteomes" id="UP001215598">
    <property type="component" value="Unassembled WGS sequence"/>
</dbReference>
<evidence type="ECO:0000256" key="1">
    <source>
        <dbReference type="SAM" id="MobiDB-lite"/>
    </source>
</evidence>
<gene>
    <name evidence="4" type="ORF">B0H16DRAFT_1493708</name>
    <name evidence="3" type="ORF">B0H16DRAFT_1515484</name>
    <name evidence="2" type="ORF">B0H16DRAFT_1562883</name>
</gene>